<dbReference type="PIRSF" id="PIRSF000429">
    <property type="entry name" value="Ac-CoA_Ac_transf"/>
    <property type="match status" value="1"/>
</dbReference>
<evidence type="ECO:0000259" key="7">
    <source>
        <dbReference type="Pfam" id="PF02803"/>
    </source>
</evidence>
<dbReference type="EMBL" id="JAUSQM010000001">
    <property type="protein sequence ID" value="MDP9821137.1"/>
    <property type="molecule type" value="Genomic_DNA"/>
</dbReference>
<gene>
    <name evidence="8" type="ORF">J2S59_000946</name>
</gene>
<keyword evidence="9" id="KW-1185">Reference proteome</keyword>
<comment type="pathway">
    <text evidence="1">Lipid metabolism.</text>
</comment>
<evidence type="ECO:0000256" key="5">
    <source>
        <dbReference type="RuleBase" id="RU003557"/>
    </source>
</evidence>
<evidence type="ECO:0000313" key="8">
    <source>
        <dbReference type="EMBL" id="MDP9821137.1"/>
    </source>
</evidence>
<dbReference type="InterPro" id="IPR020616">
    <property type="entry name" value="Thiolase_N"/>
</dbReference>
<protein>
    <submittedName>
        <fullName evidence="8">Acetyl-CoA C-acetyltransferase</fullName>
        <ecNumber evidence="8">2.3.1.9</ecNumber>
    </submittedName>
</protein>
<evidence type="ECO:0000313" key="9">
    <source>
        <dbReference type="Proteomes" id="UP001240447"/>
    </source>
</evidence>
<dbReference type="PANTHER" id="PTHR43853:SF21">
    <property type="entry name" value="STEROID 3-KETOACYL-COA THIOLASE"/>
    <property type="match status" value="1"/>
</dbReference>
<comment type="similarity">
    <text evidence="2 5">Belongs to the thiolase-like superfamily. Thiolase family.</text>
</comment>
<name>A0ABT9NL39_9ACTN</name>
<organism evidence="8 9">
    <name type="scientific">Nocardioides massiliensis</name>
    <dbReference type="NCBI Taxonomy" id="1325935"/>
    <lineage>
        <taxon>Bacteria</taxon>
        <taxon>Bacillati</taxon>
        <taxon>Actinomycetota</taxon>
        <taxon>Actinomycetes</taxon>
        <taxon>Propionibacteriales</taxon>
        <taxon>Nocardioidaceae</taxon>
        <taxon>Nocardioides</taxon>
    </lineage>
</organism>
<dbReference type="InterPro" id="IPR020617">
    <property type="entry name" value="Thiolase_C"/>
</dbReference>
<dbReference type="Proteomes" id="UP001240447">
    <property type="component" value="Unassembled WGS sequence"/>
</dbReference>
<evidence type="ECO:0000256" key="2">
    <source>
        <dbReference type="ARBA" id="ARBA00010982"/>
    </source>
</evidence>
<comment type="caution">
    <text evidence="8">The sequence shown here is derived from an EMBL/GenBank/DDBJ whole genome shotgun (WGS) entry which is preliminary data.</text>
</comment>
<sequence>MPALREPVVVDVLRTPVGRAHKGALKDMRPDDLGAGVLRDLLDRHPEVNDADVADVITGCGFPWGEQGYNVGRNIALLAGLPHSVPGQTVTRLCGSSLQALRSAGHAVAVGESEVVAVVGVESVSRVGHGHHLAQRHPLLDPDADGETIGAVFTPMGVTAENVADDHRVSREEMDRFAQRSQERAVAAQAGGFTGREIAPVTTPDGQVVGADEGPRPNSSLDSLAQLQPIFREGGRVTAGNSCPLNDGAAAALVMEAGRARELGLAPRARILGSAVSAVDPSRMGIGPIEAIRRLLRDAGLTMSDIDVFEINEAFAAQVIPVCREVGIDPFDDRVNPFGGAIALGHPFGMTGLRILSTMLNALESRDGTLAIESMCVGGGQGQAMLIERIG</sequence>
<dbReference type="Pfam" id="PF02803">
    <property type="entry name" value="Thiolase_C"/>
    <property type="match status" value="1"/>
</dbReference>
<dbReference type="GO" id="GO:0003985">
    <property type="term" value="F:acetyl-CoA C-acetyltransferase activity"/>
    <property type="evidence" value="ECO:0007669"/>
    <property type="project" value="UniProtKB-EC"/>
</dbReference>
<dbReference type="PROSITE" id="PS00098">
    <property type="entry name" value="THIOLASE_1"/>
    <property type="match status" value="1"/>
</dbReference>
<keyword evidence="4 5" id="KW-0012">Acyltransferase</keyword>
<dbReference type="CDD" id="cd00751">
    <property type="entry name" value="thiolase"/>
    <property type="match status" value="1"/>
</dbReference>
<proteinExistence type="inferred from homology"/>
<dbReference type="InterPro" id="IPR050215">
    <property type="entry name" value="Thiolase-like_sf_Thiolase"/>
</dbReference>
<evidence type="ECO:0000256" key="1">
    <source>
        <dbReference type="ARBA" id="ARBA00005189"/>
    </source>
</evidence>
<evidence type="ECO:0000256" key="3">
    <source>
        <dbReference type="ARBA" id="ARBA00022679"/>
    </source>
</evidence>
<dbReference type="EC" id="2.3.1.9" evidence="8"/>
<dbReference type="PROSITE" id="PS00737">
    <property type="entry name" value="THIOLASE_2"/>
    <property type="match status" value="1"/>
</dbReference>
<accession>A0ABT9NL39</accession>
<dbReference type="InterPro" id="IPR002155">
    <property type="entry name" value="Thiolase"/>
</dbReference>
<feature type="domain" description="Thiolase N-terminal" evidence="6">
    <location>
        <begin position="8"/>
        <end position="256"/>
    </location>
</feature>
<reference evidence="8 9" key="1">
    <citation type="submission" date="2023-07" db="EMBL/GenBank/DDBJ databases">
        <title>Sequencing the genomes of 1000 actinobacteria strains.</title>
        <authorList>
            <person name="Klenk H.-P."/>
        </authorList>
    </citation>
    <scope>NUCLEOTIDE SEQUENCE [LARGE SCALE GENOMIC DNA]</scope>
    <source>
        <strain evidence="8 9">GD13</strain>
    </source>
</reference>
<dbReference type="Pfam" id="PF00108">
    <property type="entry name" value="Thiolase_N"/>
    <property type="match status" value="1"/>
</dbReference>
<dbReference type="Gene3D" id="3.40.47.10">
    <property type="match status" value="1"/>
</dbReference>
<dbReference type="InterPro" id="IPR020615">
    <property type="entry name" value="Thiolase_acyl_enz_int_AS"/>
</dbReference>
<feature type="domain" description="Thiolase C-terminal" evidence="7">
    <location>
        <begin position="266"/>
        <end position="389"/>
    </location>
</feature>
<dbReference type="NCBIfam" id="TIGR01930">
    <property type="entry name" value="AcCoA-C-Actrans"/>
    <property type="match status" value="1"/>
</dbReference>
<dbReference type="InterPro" id="IPR020613">
    <property type="entry name" value="Thiolase_CS"/>
</dbReference>
<evidence type="ECO:0000259" key="6">
    <source>
        <dbReference type="Pfam" id="PF00108"/>
    </source>
</evidence>
<dbReference type="SUPFAM" id="SSF53901">
    <property type="entry name" value="Thiolase-like"/>
    <property type="match status" value="2"/>
</dbReference>
<dbReference type="InterPro" id="IPR016039">
    <property type="entry name" value="Thiolase-like"/>
</dbReference>
<evidence type="ECO:0000256" key="4">
    <source>
        <dbReference type="ARBA" id="ARBA00023315"/>
    </source>
</evidence>
<keyword evidence="3 5" id="KW-0808">Transferase</keyword>
<dbReference type="PANTHER" id="PTHR43853">
    <property type="entry name" value="3-KETOACYL-COA THIOLASE, PEROXISOMAL"/>
    <property type="match status" value="1"/>
</dbReference>